<organism evidence="1 2">
    <name type="scientific">Tritrichomonas foetus</name>
    <dbReference type="NCBI Taxonomy" id="1144522"/>
    <lineage>
        <taxon>Eukaryota</taxon>
        <taxon>Metamonada</taxon>
        <taxon>Parabasalia</taxon>
        <taxon>Tritrichomonadida</taxon>
        <taxon>Tritrichomonadidae</taxon>
        <taxon>Tritrichomonas</taxon>
    </lineage>
</organism>
<evidence type="ECO:0000313" key="1">
    <source>
        <dbReference type="EMBL" id="OHS94321.1"/>
    </source>
</evidence>
<keyword evidence="2" id="KW-1185">Reference proteome</keyword>
<accession>A0A1J4J6P3</accession>
<dbReference type="SUPFAM" id="SSF48371">
    <property type="entry name" value="ARM repeat"/>
    <property type="match status" value="1"/>
</dbReference>
<sequence>MSGDFSYKTNLNPDHNSFKFSRYRYINSENDEENEGDNNGFDINNFQISQIFENLNNIHLNEDKKLTLASLEFLEFFTHNEDLKIYLTDHSLFEQIFKIVTNFIISNKVEPIYHQYGLKIINNMMESSENIAVEVIEQYFQICTEFLKNYLPNLNENQSILLECLSLLLTLAKIYRGNPKDFYNQIKSFLILIFNANPKIPILINSSFNILSQLYKNDFNIYELFLADGLLALCFDYMTSHFCFESASHFLGLISVSSQKAFNLFPSNYKDLFFAFLNDQNDSIIISTIKLISKLSLNQYFPDSILTDRRILPMLLSYNERSLEVKKQAIELFTTYMGDATIYPRISYIFDEYEDLDFFCDYLELQNLPVSQCIVDCLMRISDIKDHNAPLPEIFMKLLNSHSLMEKLRELSEDESYPTLNEAVWYVLSNCEAEIERYGLAQNQNQNQNDEDD</sequence>
<dbReference type="InterPro" id="IPR016024">
    <property type="entry name" value="ARM-type_fold"/>
</dbReference>
<gene>
    <name evidence="1" type="ORF">TRFO_11176</name>
</gene>
<name>A0A1J4J6P3_9EUKA</name>
<dbReference type="InterPro" id="IPR011989">
    <property type="entry name" value="ARM-like"/>
</dbReference>
<proteinExistence type="predicted"/>
<dbReference type="EMBL" id="MLAK01001326">
    <property type="protein sequence ID" value="OHS94321.1"/>
    <property type="molecule type" value="Genomic_DNA"/>
</dbReference>
<evidence type="ECO:0000313" key="2">
    <source>
        <dbReference type="Proteomes" id="UP000179807"/>
    </source>
</evidence>
<dbReference type="Proteomes" id="UP000179807">
    <property type="component" value="Unassembled WGS sequence"/>
</dbReference>
<dbReference type="AlphaFoldDB" id="A0A1J4J6P3"/>
<dbReference type="VEuPathDB" id="TrichDB:TRFO_11176"/>
<protein>
    <submittedName>
        <fullName evidence="1">Uncharacterized protein</fullName>
    </submittedName>
</protein>
<comment type="caution">
    <text evidence="1">The sequence shown here is derived from an EMBL/GenBank/DDBJ whole genome shotgun (WGS) entry which is preliminary data.</text>
</comment>
<dbReference type="GeneID" id="94830583"/>
<dbReference type="RefSeq" id="XP_068347458.1">
    <property type="nucleotide sequence ID" value="XM_068495879.1"/>
</dbReference>
<reference evidence="1" key="1">
    <citation type="submission" date="2016-10" db="EMBL/GenBank/DDBJ databases">
        <authorList>
            <person name="Benchimol M."/>
            <person name="Almeida L.G."/>
            <person name="Vasconcelos A.T."/>
            <person name="Perreira-Neves A."/>
            <person name="Rosa I.A."/>
            <person name="Tasca T."/>
            <person name="Bogo M.R."/>
            <person name="de Souza W."/>
        </authorList>
    </citation>
    <scope>NUCLEOTIDE SEQUENCE [LARGE SCALE GENOMIC DNA]</scope>
    <source>
        <strain evidence="1">K</strain>
    </source>
</reference>
<dbReference type="Gene3D" id="1.25.10.10">
    <property type="entry name" value="Leucine-rich Repeat Variant"/>
    <property type="match status" value="1"/>
</dbReference>